<dbReference type="Pfam" id="PF19086">
    <property type="entry name" value="Terpene_syn_C_2"/>
    <property type="match status" value="1"/>
</dbReference>
<evidence type="ECO:0000313" key="1">
    <source>
        <dbReference type="EMBL" id="TRX92772.1"/>
    </source>
</evidence>
<sequence>MSLGRLESYATFSLAGGQGSAQTLHDVSSLPGSATLTQPTNKMTQITLTGGLLLQADKPSSLLKLPRPLLRRKPSSIKIKTASHPQSITTFPVRVHKEDSQINQGALSARKNFKDFARNTEFRSHSAGPYGNFFATCWPNGKTERVKLATEIIESLWLYDDVMEDVDHAGAVQVHASVRDTLTGAQKSDKKSVIANLFKDFGTRLNHMDSKGAPRVLASLKAYLDNYDSQKTPFNTIQKYTEYRILNVGYGIMDSFMQWTMGIHLNEAETDEAHNFYMSAGRVMGLTNDLYSWNVERTEAVDEGDRKWNAVPVIMQQYELSEEDASVFLRGLIVHHEQITRELGQVLLRRFNYSTTMTKYVESVSLMLGGNCFWSATCPRYNPTP</sequence>
<name>A0A553HXW1_9PEZI</name>
<keyword evidence="2" id="KW-1185">Reference proteome</keyword>
<dbReference type="SUPFAM" id="SSF48576">
    <property type="entry name" value="Terpenoid synthases"/>
    <property type="match status" value="1"/>
</dbReference>
<dbReference type="Proteomes" id="UP000319160">
    <property type="component" value="Unassembled WGS sequence"/>
</dbReference>
<reference evidence="2" key="1">
    <citation type="submission" date="2019-06" db="EMBL/GenBank/DDBJ databases">
        <title>Draft genome sequence of the griseofulvin-producing fungus Xylaria cubensis strain G536.</title>
        <authorList>
            <person name="Mead M.E."/>
            <person name="Raja H.A."/>
            <person name="Steenwyk J.L."/>
            <person name="Knowles S.L."/>
            <person name="Oberlies N.H."/>
            <person name="Rokas A."/>
        </authorList>
    </citation>
    <scope>NUCLEOTIDE SEQUENCE [LARGE SCALE GENOMIC DNA]</scope>
    <source>
        <strain evidence="2">G536</strain>
    </source>
</reference>
<proteinExistence type="predicted"/>
<evidence type="ECO:0008006" key="3">
    <source>
        <dbReference type="Google" id="ProtNLM"/>
    </source>
</evidence>
<comment type="caution">
    <text evidence="1">The sequence shown here is derived from an EMBL/GenBank/DDBJ whole genome shotgun (WGS) entry which is preliminary data.</text>
</comment>
<protein>
    <recommendedName>
        <fullName evidence="3">Terpene synthase</fullName>
    </recommendedName>
</protein>
<gene>
    <name evidence="1" type="ORF">FHL15_006446</name>
</gene>
<dbReference type="Gene3D" id="1.10.600.10">
    <property type="entry name" value="Farnesyl Diphosphate Synthase"/>
    <property type="match status" value="1"/>
</dbReference>
<dbReference type="AlphaFoldDB" id="A0A553HXW1"/>
<organism evidence="1 2">
    <name type="scientific">Xylaria flabelliformis</name>
    <dbReference type="NCBI Taxonomy" id="2512241"/>
    <lineage>
        <taxon>Eukaryota</taxon>
        <taxon>Fungi</taxon>
        <taxon>Dikarya</taxon>
        <taxon>Ascomycota</taxon>
        <taxon>Pezizomycotina</taxon>
        <taxon>Sordariomycetes</taxon>
        <taxon>Xylariomycetidae</taxon>
        <taxon>Xylariales</taxon>
        <taxon>Xylariaceae</taxon>
        <taxon>Xylaria</taxon>
    </lineage>
</organism>
<evidence type="ECO:0000313" key="2">
    <source>
        <dbReference type="Proteomes" id="UP000319160"/>
    </source>
</evidence>
<dbReference type="OrthoDB" id="6921389at2759"/>
<dbReference type="EMBL" id="VFLP01000034">
    <property type="protein sequence ID" value="TRX92772.1"/>
    <property type="molecule type" value="Genomic_DNA"/>
</dbReference>
<dbReference type="STRING" id="2512241.A0A553HXW1"/>
<dbReference type="InterPro" id="IPR008949">
    <property type="entry name" value="Isoprenoid_synthase_dom_sf"/>
</dbReference>
<accession>A0A553HXW1</accession>